<dbReference type="CDD" id="cd20557">
    <property type="entry name" value="CYCLIN_ScPCL1-like"/>
    <property type="match status" value="1"/>
</dbReference>
<sequence>MALYKSTVFPSRLCSSVRLELIIRPDPTASNSLKIVLSLPFPLFHLFKYADIPSLSTHAAPSSGFPIVILRAGTHSIFSASYYSYQSYQKGQNYPLNNQEHTGVNFADFVSQIAVQIWIGKVCSSFSAPATLVEVPESFKNYTRHTLKAIQLSNSVSFVALKYVERLRNSQAVLKTSLASKPENILAVALILAAKSLDDSTYTSKTWSDLLSIPLSELNTMEFEFLDAICYNIHVTEKEYLEWLQNLIRLVSQQSNRNSQLATLHTDHNPITSEKRKLEVSINSIANLEYMYSYYHYPPMVQWYHTSPKSRPSYSPEYYMSSVYENGTPYSYHGNMHNYSMHPTCGYGYV</sequence>
<comment type="caution">
    <text evidence="1">The sequence shown here is derived from an EMBL/GenBank/DDBJ whole genome shotgun (WGS) entry which is preliminary data.</text>
</comment>
<dbReference type="PANTHER" id="PTHR15615">
    <property type="match status" value="1"/>
</dbReference>
<dbReference type="InterPro" id="IPR013922">
    <property type="entry name" value="Cyclin_PHO80-like"/>
</dbReference>
<name>A0ABR2WQC8_9FUNG</name>
<dbReference type="Pfam" id="PF08613">
    <property type="entry name" value="Cyclin"/>
    <property type="match status" value="1"/>
</dbReference>
<dbReference type="EMBL" id="JASJQH010000577">
    <property type="protein sequence ID" value="KAK9763696.1"/>
    <property type="molecule type" value="Genomic_DNA"/>
</dbReference>
<keyword evidence="2" id="KW-1185">Reference proteome</keyword>
<accession>A0ABR2WQC8</accession>
<evidence type="ECO:0008006" key="3">
    <source>
        <dbReference type="Google" id="ProtNLM"/>
    </source>
</evidence>
<dbReference type="InterPro" id="IPR036915">
    <property type="entry name" value="Cyclin-like_sf"/>
</dbReference>
<protein>
    <recommendedName>
        <fullName evidence="3">Cyclin N-terminal domain-containing protein</fullName>
    </recommendedName>
</protein>
<reference evidence="1 2" key="1">
    <citation type="submission" date="2023-04" db="EMBL/GenBank/DDBJ databases">
        <title>Genome of Basidiobolus ranarum AG-B5.</title>
        <authorList>
            <person name="Stajich J.E."/>
            <person name="Carter-House D."/>
            <person name="Gryganskyi A."/>
        </authorList>
    </citation>
    <scope>NUCLEOTIDE SEQUENCE [LARGE SCALE GENOMIC DNA]</scope>
    <source>
        <strain evidence="1 2">AG-B5</strain>
    </source>
</reference>
<organism evidence="1 2">
    <name type="scientific">Basidiobolus ranarum</name>
    <dbReference type="NCBI Taxonomy" id="34480"/>
    <lineage>
        <taxon>Eukaryota</taxon>
        <taxon>Fungi</taxon>
        <taxon>Fungi incertae sedis</taxon>
        <taxon>Zoopagomycota</taxon>
        <taxon>Entomophthoromycotina</taxon>
        <taxon>Basidiobolomycetes</taxon>
        <taxon>Basidiobolales</taxon>
        <taxon>Basidiobolaceae</taxon>
        <taxon>Basidiobolus</taxon>
    </lineage>
</organism>
<proteinExistence type="predicted"/>
<dbReference type="PANTHER" id="PTHR15615:SF27">
    <property type="entry name" value="PHO85 CYCLIN CLG1"/>
    <property type="match status" value="1"/>
</dbReference>
<dbReference type="SUPFAM" id="SSF47954">
    <property type="entry name" value="Cyclin-like"/>
    <property type="match status" value="1"/>
</dbReference>
<dbReference type="Gene3D" id="1.10.472.10">
    <property type="entry name" value="Cyclin-like"/>
    <property type="match status" value="1"/>
</dbReference>
<evidence type="ECO:0000313" key="1">
    <source>
        <dbReference type="EMBL" id="KAK9763696.1"/>
    </source>
</evidence>
<dbReference type="Proteomes" id="UP001479436">
    <property type="component" value="Unassembled WGS sequence"/>
</dbReference>
<evidence type="ECO:0000313" key="2">
    <source>
        <dbReference type="Proteomes" id="UP001479436"/>
    </source>
</evidence>
<gene>
    <name evidence="1" type="ORF">K7432_009393</name>
</gene>